<evidence type="ECO:0000259" key="7">
    <source>
        <dbReference type="Pfam" id="PF23274"/>
    </source>
</evidence>
<dbReference type="EMBL" id="KB726997">
    <property type="protein sequence ID" value="EMT60762.1"/>
    <property type="molecule type" value="Genomic_DNA"/>
</dbReference>
<feature type="domain" description="TRAPPC10/Trs130 C-terminal" evidence="5">
    <location>
        <begin position="1545"/>
        <end position="1695"/>
    </location>
</feature>
<dbReference type="Pfam" id="PF24965">
    <property type="entry name" value="TRS130_4HB"/>
    <property type="match status" value="2"/>
</dbReference>
<feature type="domain" description="TRAPPC10/Trs130 C-terminal" evidence="5">
    <location>
        <begin position="1323"/>
        <end position="1473"/>
    </location>
</feature>
<reference evidence="10" key="1">
    <citation type="submission" date="2012-09" db="EMBL/GenBank/DDBJ databases">
        <title>Genome sequencing and comparative transcriptomics of race 1 and race 4 of banana pathogen: Fusarium oxysporum f. sp. cubense.</title>
        <authorList>
            <person name="Fang X."/>
            <person name="Huang J."/>
        </authorList>
    </citation>
    <scope>NUCLEOTIDE SEQUENCE [LARGE SCALE GENOMIC DNA]</scope>
    <source>
        <strain evidence="10">race 4</strain>
    </source>
</reference>
<evidence type="ECO:0000313" key="9">
    <source>
        <dbReference type="EMBL" id="EMT60762.1"/>
    </source>
</evidence>
<evidence type="ECO:0000256" key="2">
    <source>
        <dbReference type="ARBA" id="ARBA00022448"/>
    </source>
</evidence>
<dbReference type="Pfam" id="PF12584">
    <property type="entry name" value="TRAPPC10"/>
    <property type="match status" value="2"/>
</dbReference>
<dbReference type="OrthoDB" id="10256906at2759"/>
<dbReference type="STRING" id="1229665.N1R9R1"/>
<dbReference type="InterPro" id="IPR056913">
    <property type="entry name" value="TRAPPC10/Trs130_N"/>
</dbReference>
<name>N1R9R1_FUSC4</name>
<feature type="region of interest" description="Disordered" evidence="4">
    <location>
        <begin position="185"/>
        <end position="209"/>
    </location>
</feature>
<organism evidence="9 10">
    <name type="scientific">Fusarium oxysporum f. sp. cubense (strain race 4)</name>
    <name type="common">Panama disease fungus</name>
    <dbReference type="NCBI Taxonomy" id="2502994"/>
    <lineage>
        <taxon>Eukaryota</taxon>
        <taxon>Fungi</taxon>
        <taxon>Dikarya</taxon>
        <taxon>Ascomycota</taxon>
        <taxon>Pezizomycotina</taxon>
        <taxon>Sordariomycetes</taxon>
        <taxon>Hypocreomycetidae</taxon>
        <taxon>Hypocreales</taxon>
        <taxon>Nectriaceae</taxon>
        <taxon>Fusarium</taxon>
        <taxon>Fusarium oxysporum species complex</taxon>
    </lineage>
</organism>
<feature type="domain" description="DUF7077" evidence="7">
    <location>
        <begin position="991"/>
        <end position="1112"/>
    </location>
</feature>
<evidence type="ECO:0000313" key="10">
    <source>
        <dbReference type="Proteomes" id="UP000016929"/>
    </source>
</evidence>
<evidence type="ECO:0000256" key="3">
    <source>
        <dbReference type="ARBA" id="ARBA00023034"/>
    </source>
</evidence>
<keyword evidence="2" id="KW-0813">Transport</keyword>
<dbReference type="PANTHER" id="PTHR13251:SF3">
    <property type="entry name" value="TRAFFICKING PROTEIN PARTICLE COMPLEX SUBUNIT 10"/>
    <property type="match status" value="1"/>
</dbReference>
<dbReference type="InterPro" id="IPR045126">
    <property type="entry name" value="TRAPPC10/Trs130"/>
</dbReference>
<dbReference type="GO" id="GO:1990071">
    <property type="term" value="C:TRAPPII protein complex"/>
    <property type="evidence" value="ECO:0007669"/>
    <property type="project" value="InterPro"/>
</dbReference>
<dbReference type="GO" id="GO:0034498">
    <property type="term" value="P:early endosome to Golgi transport"/>
    <property type="evidence" value="ECO:0007669"/>
    <property type="project" value="TreeGrafter"/>
</dbReference>
<dbReference type="PANTHER" id="PTHR13251">
    <property type="entry name" value="EPILEPSY HOLOPROSENCEPHALY CANDIDATE 1/TMEM1"/>
    <property type="match status" value="1"/>
</dbReference>
<reference evidence="10" key="2">
    <citation type="journal article" date="2014" name="PLoS ONE">
        <title>Genome and Transcriptome Analysis of the Fungal Pathogen Fusarium oxysporum f. sp. cubense Causing Banana Vascular Wilt Disease.</title>
        <authorList>
            <person name="Guo L."/>
            <person name="Han L."/>
            <person name="Yang L."/>
            <person name="Zeng H."/>
            <person name="Fan D."/>
            <person name="Zhu Y."/>
            <person name="Feng Y."/>
            <person name="Wang G."/>
            <person name="Peng C."/>
            <person name="Jiang X."/>
            <person name="Zhou D."/>
            <person name="Ni P."/>
            <person name="Liang C."/>
            <person name="Liu L."/>
            <person name="Wang J."/>
            <person name="Mao C."/>
            <person name="Fang X."/>
            <person name="Peng M."/>
            <person name="Huang J."/>
        </authorList>
    </citation>
    <scope>NUCLEOTIDE SEQUENCE [LARGE SCALE GENOMIC DNA]</scope>
    <source>
        <strain evidence="10">race 4</strain>
    </source>
</reference>
<dbReference type="Pfam" id="PF24967">
    <property type="entry name" value="NTS_TR130"/>
    <property type="match status" value="1"/>
</dbReference>
<feature type="domain" description="Trs130 NTS" evidence="8">
    <location>
        <begin position="699"/>
        <end position="797"/>
    </location>
</feature>
<dbReference type="GO" id="GO:0005829">
    <property type="term" value="C:cytosol"/>
    <property type="evidence" value="ECO:0007669"/>
    <property type="project" value="GOC"/>
</dbReference>
<dbReference type="Proteomes" id="UP000016929">
    <property type="component" value="Unassembled WGS sequence"/>
</dbReference>
<gene>
    <name evidence="9" type="ORF">FOC4_g10012042</name>
</gene>
<dbReference type="InterPro" id="IPR055505">
    <property type="entry name" value="DUF7077"/>
</dbReference>
<evidence type="ECO:0000259" key="8">
    <source>
        <dbReference type="Pfam" id="PF24967"/>
    </source>
</evidence>
<dbReference type="Pfam" id="PF23036">
    <property type="entry name" value="TRAPPC10_1st"/>
    <property type="match status" value="1"/>
</dbReference>
<evidence type="ECO:0000259" key="6">
    <source>
        <dbReference type="Pfam" id="PF23036"/>
    </source>
</evidence>
<feature type="region of interest" description="Disordered" evidence="4">
    <location>
        <begin position="558"/>
        <end position="587"/>
    </location>
</feature>
<protein>
    <submittedName>
        <fullName evidence="9">Trafficking protein particle complex subunit 10</fullName>
    </submittedName>
</protein>
<dbReference type="InterPro" id="IPR022233">
    <property type="entry name" value="TRAPPC10/Trs130_C"/>
</dbReference>
<sequence>MEQPFSTSKVTVEYFDPHDVYKLLAPGLIPRLPLRNLNWQSHAGPLRSIDTLHVELLQGDDPGSASSPHTLRRSGSTLDDGFQQQNFGGQASSADQIDTQSLPSRAIGSQRRHQIPGLRRTPYLKVLLVRCDDNETYKTSVRAEIREWIKTQIPSSSNPKRNSKQEKHDAFDYLILHVVLPNTVASTQPRTSSRSQDTSEKSTPRWRTGSTPLLEKLRTDFSGLGKTAPDRVAQIRIGINDLPYDQLPRVVPAVPTGYSEDEHDAENAWAELIAKFKSLILTSFDLRVTQYEEDIKEKDGQRSLPGWNFCTFFILKEGLARGFESVGLVEDALVGYDELSVGLDSVVNEQADEGSPTRHGGAMLSYTEDLKEIVKTALAKAPGGNTEDEEAVDLQSNETIKEQFDEIPISATKKAYRDKILANDVSVFDFRCYIFARQMALLLRLGNAWSSRDDLLDKLKEQQDSVLHGVAPLAPPPKLTEETENLASLGEICRRTLQFIPAVSQIMRRDILTAVASDKSDEDDSPIDPNLSEVIDNVVASFAFSVAQQILAQTASKSLPIPPSTLAPPQSQEQKSSIPEPKTMMHPARTTSLHVSTGPAPGTRPPLSPGVFPGPGMPKINNDQESQFLKAGLEDLAARRAELYMLSRSILDGLGKKRGWSDGWKEAPIIAEAEADFEEISLDDQPAASGISEEIPPLDAGVNNNLLQTAIDNPENFYRLYEILTDKALRHYTVANHDHAVQASMADLAVLNFYLKEYSTAASYFYRATPFFGESGWTSLELSMLVMYLHCLREMKSKDDYVRVALKLLTKSCAAEKERLEQRSKRVSRLGKPEPADAMSMKGVVGNLFDLASSLSSQVKVHLSNFFTNIELAGAPEYFDKEDKCSLTINLWCLLPDEIKLDGIDVRATASEPGPTKELLFSRKGAIVLQPGQNSITVECTSVIPGKYKIDHLGLFSSNLFLHFERDINQPPPQTTDIFKHPEVVIFHRDGALDVQLVATRHTSLDKNNTLDFTLNPGWNSIKSCEIRLRPTTGGLRMLTLEAQVIDSDVKFAKRPEAGGIIYFNEIAAESSITLRFPYSVEHDIADVSAKVDVAYTLESGQQYTFAKSIIIPISLALGVNVQDVFKHNALYSRFNVSTASHSPLRLYKSELMPSDLFESEFGVPPADTTMVFSKQPATLLYRIKRKTNVRSSKRAARTMYLKLYYNILQTEIEEALVKSIFDALDDPSLASFSKLITSLVVREAKSLQPIDLERAALLGAVPTAFLADVPWDKYFAGIGRVPGTQVDATEKISTAIRKWQASHPQVQISAAQPDNPCTLLIPVEIPSLPILHTADIELQTPVTELMDQKPGAVPTVAVNQMLPATLHLRWTQIWDTEMQHKKDVEYSYEVAAAGDTWLLGGRRKGHLVIPGSKKDPLSSTSDTEAEIPLIMIPLREGWLPYPGIEIREVKDGVENQAQTCEVDFRNLGESIRAVGERLRSELDPTAFLADVPWDKYFAGIGRVPGTQVDATEKISTAIRKWQASHPQVQISAAQPDNPCTLLIPVEIPSLPILHTADIELQTPVTELMDQKPGAVPTVAVNQMLPATLHLRWTQIWDTEMQHKKDVEYSYEVAAAGDTWLLGGRRKGHLVIPGSKKDPLSSTSDTEAEIPLIMIPLREGWLPYPGIEIREVKDGVENQAQTCEVDFRNLGESIRAVGERKGVTVSLDASGPGGGPLVLESEEPKRERGRIVA</sequence>
<dbReference type="InterPro" id="IPR056916">
    <property type="entry name" value="NTS_TR130"/>
</dbReference>
<feature type="region of interest" description="Disordered" evidence="4">
    <location>
        <begin position="58"/>
        <end position="98"/>
    </location>
</feature>
<comment type="subcellular location">
    <subcellularLocation>
        <location evidence="1">Golgi apparatus</location>
    </subcellularLocation>
</comment>
<feature type="compositionally biased region" description="Polar residues" evidence="4">
    <location>
        <begin position="185"/>
        <end position="196"/>
    </location>
</feature>
<dbReference type="HOGENOM" id="CLU_001428_1_1_1"/>
<keyword evidence="10" id="KW-1185">Reference proteome</keyword>
<dbReference type="Pfam" id="PF23274">
    <property type="entry name" value="DUF7077"/>
    <property type="match status" value="1"/>
</dbReference>
<keyword evidence="3" id="KW-0333">Golgi apparatus</keyword>
<feature type="compositionally biased region" description="Basic and acidic residues" evidence="4">
    <location>
        <begin position="1722"/>
        <end position="1733"/>
    </location>
</feature>
<feature type="compositionally biased region" description="Polar residues" evidence="4">
    <location>
        <begin position="64"/>
        <end position="77"/>
    </location>
</feature>
<feature type="region of interest" description="Disordered" evidence="4">
    <location>
        <begin position="1707"/>
        <end position="1733"/>
    </location>
</feature>
<feature type="domain" description="TRAPPC10/Trs130 N-terminal" evidence="6">
    <location>
        <begin position="112"/>
        <end position="450"/>
    </location>
</feature>
<proteinExistence type="predicted"/>
<accession>N1R9R1</accession>
<feature type="compositionally biased region" description="Polar residues" evidence="4">
    <location>
        <begin position="567"/>
        <end position="577"/>
    </location>
</feature>
<evidence type="ECO:0000256" key="4">
    <source>
        <dbReference type="SAM" id="MobiDB-lite"/>
    </source>
</evidence>
<evidence type="ECO:0000256" key="1">
    <source>
        <dbReference type="ARBA" id="ARBA00004555"/>
    </source>
</evidence>
<feature type="compositionally biased region" description="Low complexity" evidence="4">
    <location>
        <begin position="81"/>
        <end position="90"/>
    </location>
</feature>
<dbReference type="GO" id="GO:0006891">
    <property type="term" value="P:intra-Golgi vesicle-mediated transport"/>
    <property type="evidence" value="ECO:0007669"/>
    <property type="project" value="TreeGrafter"/>
</dbReference>
<evidence type="ECO:0000259" key="5">
    <source>
        <dbReference type="Pfam" id="PF12584"/>
    </source>
</evidence>